<dbReference type="EMBL" id="JBHTAR010000011">
    <property type="protein sequence ID" value="MFC7199360.1"/>
    <property type="molecule type" value="Genomic_DNA"/>
</dbReference>
<proteinExistence type="predicted"/>
<dbReference type="InterPro" id="IPR018727">
    <property type="entry name" value="DUF2267"/>
</dbReference>
<dbReference type="Proteomes" id="UP001596447">
    <property type="component" value="Unassembled WGS sequence"/>
</dbReference>
<dbReference type="RefSeq" id="WP_279529294.1">
    <property type="nucleotide sequence ID" value="NZ_CP122312.1"/>
</dbReference>
<name>A0ABD5Z2Y7_9EURY</name>
<organism evidence="1 2">
    <name type="scientific">Halospeciosus flavus</name>
    <dbReference type="NCBI Taxonomy" id="3032283"/>
    <lineage>
        <taxon>Archaea</taxon>
        <taxon>Methanobacteriati</taxon>
        <taxon>Methanobacteriota</taxon>
        <taxon>Stenosarchaea group</taxon>
        <taxon>Halobacteria</taxon>
        <taxon>Halobacteriales</taxon>
        <taxon>Halobacteriaceae</taxon>
        <taxon>Halospeciosus</taxon>
    </lineage>
</organism>
<reference evidence="1 2" key="1">
    <citation type="journal article" date="2019" name="Int. J. Syst. Evol. Microbiol.">
        <title>The Global Catalogue of Microorganisms (GCM) 10K type strain sequencing project: providing services to taxonomists for standard genome sequencing and annotation.</title>
        <authorList>
            <consortium name="The Broad Institute Genomics Platform"/>
            <consortium name="The Broad Institute Genome Sequencing Center for Infectious Disease"/>
            <person name="Wu L."/>
            <person name="Ma J."/>
        </authorList>
    </citation>
    <scope>NUCLEOTIDE SEQUENCE [LARGE SCALE GENOMIC DNA]</scope>
    <source>
        <strain evidence="1 2">XZGYJ-43</strain>
    </source>
</reference>
<sequence length="259" mass="28250">MPTQKFYELARLNDAFESDEQVEQTERAVLKTLGEGISRGEAEDLAETLPADASEALLEGATEAEVPESPDLDEFYDTVAERAGLDREATPEKAQAIGVAVTETAGEDEVANAREQLPPGYDEVFEPPGTVRREPFAAEVRERLGLDSDPEARDVSAAVLEAFGERLAKGEAEDLARFLPADLQDALVVDDPAAEQDYGPVEFLDRVGDLADVDKETANEYARAVLWTLAEVVPEDELERATAELPPEYEEFFGEAEAS</sequence>
<keyword evidence="2" id="KW-1185">Reference proteome</keyword>
<dbReference type="Gene3D" id="1.10.490.110">
    <property type="entry name" value="Uncharacterized conserved protein DUF2267"/>
    <property type="match status" value="2"/>
</dbReference>
<evidence type="ECO:0000313" key="1">
    <source>
        <dbReference type="EMBL" id="MFC7199360.1"/>
    </source>
</evidence>
<protein>
    <submittedName>
        <fullName evidence="1">DUF2267 domain-containing protein</fullName>
    </submittedName>
</protein>
<accession>A0ABD5Z2Y7</accession>
<gene>
    <name evidence="1" type="ORF">ACFQJ9_08030</name>
</gene>
<dbReference type="Pfam" id="PF10025">
    <property type="entry name" value="DUF2267"/>
    <property type="match status" value="2"/>
</dbReference>
<evidence type="ECO:0000313" key="2">
    <source>
        <dbReference type="Proteomes" id="UP001596447"/>
    </source>
</evidence>
<dbReference type="AlphaFoldDB" id="A0ABD5Z2Y7"/>
<comment type="caution">
    <text evidence="1">The sequence shown here is derived from an EMBL/GenBank/DDBJ whole genome shotgun (WGS) entry which is preliminary data.</text>
</comment>
<dbReference type="InterPro" id="IPR038282">
    <property type="entry name" value="DUF2267_sf"/>
</dbReference>